<dbReference type="GO" id="GO:0051213">
    <property type="term" value="F:dioxygenase activity"/>
    <property type="evidence" value="ECO:0007669"/>
    <property type="project" value="UniProtKB-KW"/>
</dbReference>
<dbReference type="InterPro" id="IPR005123">
    <property type="entry name" value="Oxoglu/Fe-dep_dioxygenase_dom"/>
</dbReference>
<dbReference type="InterPro" id="IPR037151">
    <property type="entry name" value="AlkB-like_sf"/>
</dbReference>
<dbReference type="GO" id="GO:0070988">
    <property type="term" value="P:demethylation"/>
    <property type="evidence" value="ECO:0007669"/>
    <property type="project" value="InterPro"/>
</dbReference>
<keyword evidence="3" id="KW-1185">Reference proteome</keyword>
<keyword evidence="2" id="KW-0560">Oxidoreductase</keyword>
<evidence type="ECO:0000313" key="3">
    <source>
        <dbReference type="Proteomes" id="UP000326354"/>
    </source>
</evidence>
<evidence type="ECO:0000313" key="2">
    <source>
        <dbReference type="EMBL" id="BBM82704.1"/>
    </source>
</evidence>
<accession>A0A5S9IJ77</accession>
<dbReference type="PANTHER" id="PTHR12463:SF1">
    <property type="entry name" value="2-OXOGLUTARATE AND FE-DEPENDENT OXYGENASE FAMILY PROTEIN"/>
    <property type="match status" value="1"/>
</dbReference>
<dbReference type="InterPro" id="IPR032857">
    <property type="entry name" value="ALKBH4"/>
</dbReference>
<dbReference type="RefSeq" id="WP_151966940.1">
    <property type="nucleotide sequence ID" value="NZ_AP019860.1"/>
</dbReference>
<evidence type="ECO:0000259" key="1">
    <source>
        <dbReference type="PROSITE" id="PS51471"/>
    </source>
</evidence>
<dbReference type="InterPro" id="IPR027450">
    <property type="entry name" value="AlkB-like"/>
</dbReference>
<reference evidence="2 3" key="1">
    <citation type="submission" date="2019-08" db="EMBL/GenBank/DDBJ databases">
        <title>Complete genome sequence of Candidatus Uab amorphum.</title>
        <authorList>
            <person name="Shiratori T."/>
            <person name="Suzuki S."/>
            <person name="Kakizawa Y."/>
            <person name="Ishida K."/>
        </authorList>
    </citation>
    <scope>NUCLEOTIDE SEQUENCE [LARGE SCALE GENOMIC DNA]</scope>
    <source>
        <strain evidence="2 3">SRT547</strain>
    </source>
</reference>
<organism evidence="2 3">
    <name type="scientific">Uabimicrobium amorphum</name>
    <dbReference type="NCBI Taxonomy" id="2596890"/>
    <lineage>
        <taxon>Bacteria</taxon>
        <taxon>Pseudomonadati</taxon>
        <taxon>Planctomycetota</taxon>
        <taxon>Candidatus Uabimicrobiia</taxon>
        <taxon>Candidatus Uabimicrobiales</taxon>
        <taxon>Candidatus Uabimicrobiaceae</taxon>
        <taxon>Candidatus Uabimicrobium</taxon>
    </lineage>
</organism>
<dbReference type="Gene3D" id="2.60.120.590">
    <property type="entry name" value="Alpha-ketoglutarate-dependent dioxygenase AlkB-like"/>
    <property type="match status" value="1"/>
</dbReference>
<keyword evidence="2" id="KW-0223">Dioxygenase</keyword>
<dbReference type="KEGG" id="uam:UABAM_01047"/>
<sequence>MDTQLVSSQQAMEKIPGLYYIANYLDEAQQQQLITTIDNQQWIHDLHRRTQHYGYRYFFKTGMIYPFTYLGKFPEWLHHVAENLYHNEIVKEMPQQALINEYLSGQGIGEHVDTIACFGEEIVSLSLVSQCFMTFKNKETKEKVAIVLEPGSMVAMKDIARYKWSHGIKKSEVEVIEDREIVRDRRVAITLRTAEWKPFSATRLIHRNSLEDILSSLLPQDRIVYTVGVFSQKLPFSSGEWYSRDKDFLYVRRDANINIVLNMIREFHHENLYFINPQKNICIHSPKNHLINITAYKYENFVATIEQLRDFIL</sequence>
<protein>
    <submittedName>
        <fullName evidence="2">Alpha-ketoglutarate-dependent dioxygenase AlkB</fullName>
    </submittedName>
</protein>
<gene>
    <name evidence="2" type="ORF">UABAM_01047</name>
</gene>
<feature type="domain" description="Fe2OG dioxygenase" evidence="1">
    <location>
        <begin position="93"/>
        <end position="195"/>
    </location>
</feature>
<dbReference type="PANTHER" id="PTHR12463">
    <property type="entry name" value="OXYGENASE-RELATED"/>
    <property type="match status" value="1"/>
</dbReference>
<dbReference type="OrthoDB" id="278699at2"/>
<proteinExistence type="predicted"/>
<dbReference type="GO" id="GO:0032451">
    <property type="term" value="F:demethylase activity"/>
    <property type="evidence" value="ECO:0007669"/>
    <property type="project" value="TreeGrafter"/>
</dbReference>
<dbReference type="SUPFAM" id="SSF51197">
    <property type="entry name" value="Clavaminate synthase-like"/>
    <property type="match status" value="1"/>
</dbReference>
<dbReference type="Pfam" id="PF13532">
    <property type="entry name" value="2OG-FeII_Oxy_2"/>
    <property type="match status" value="1"/>
</dbReference>
<dbReference type="PROSITE" id="PS51471">
    <property type="entry name" value="FE2OG_OXY"/>
    <property type="match status" value="1"/>
</dbReference>
<dbReference type="EMBL" id="AP019860">
    <property type="protein sequence ID" value="BBM82704.1"/>
    <property type="molecule type" value="Genomic_DNA"/>
</dbReference>
<name>A0A5S9IJ77_UABAM</name>
<dbReference type="Proteomes" id="UP000326354">
    <property type="component" value="Chromosome"/>
</dbReference>
<dbReference type="AlphaFoldDB" id="A0A5S9IJ77"/>